<gene>
    <name evidence="3" type="ORF">METZ01_LOCUS228859</name>
</gene>
<dbReference type="PANTHER" id="PTHR21011">
    <property type="entry name" value="MITOCHONDRIAL 28S RIBOSOMAL PROTEIN S6"/>
    <property type="match status" value="1"/>
</dbReference>
<dbReference type="GO" id="GO:0006412">
    <property type="term" value="P:translation"/>
    <property type="evidence" value="ECO:0007669"/>
    <property type="project" value="InterPro"/>
</dbReference>
<dbReference type="SUPFAM" id="SSF54995">
    <property type="entry name" value="Ribosomal protein S6"/>
    <property type="match status" value="1"/>
</dbReference>
<dbReference type="GO" id="GO:0005840">
    <property type="term" value="C:ribosome"/>
    <property type="evidence" value="ECO:0007669"/>
    <property type="project" value="InterPro"/>
</dbReference>
<dbReference type="GO" id="GO:0005737">
    <property type="term" value="C:cytoplasm"/>
    <property type="evidence" value="ECO:0007669"/>
    <property type="project" value="UniProtKB-ARBA"/>
</dbReference>
<feature type="compositionally biased region" description="Acidic residues" evidence="2">
    <location>
        <begin position="147"/>
        <end position="162"/>
    </location>
</feature>
<dbReference type="GO" id="GO:0070181">
    <property type="term" value="F:small ribosomal subunit rRNA binding"/>
    <property type="evidence" value="ECO:0007669"/>
    <property type="project" value="TreeGrafter"/>
</dbReference>
<dbReference type="InterPro" id="IPR035980">
    <property type="entry name" value="Ribosomal_bS6_sf"/>
</dbReference>
<dbReference type="Gene3D" id="3.30.70.60">
    <property type="match status" value="1"/>
</dbReference>
<name>A0A382GMJ2_9ZZZZ</name>
<feature type="compositionally biased region" description="Basic and acidic residues" evidence="2">
    <location>
        <begin position="119"/>
        <end position="130"/>
    </location>
</feature>
<feature type="region of interest" description="Disordered" evidence="2">
    <location>
        <begin position="105"/>
        <end position="162"/>
    </location>
</feature>
<dbReference type="EMBL" id="UINC01056225">
    <property type="protein sequence ID" value="SVB76005.1"/>
    <property type="molecule type" value="Genomic_DNA"/>
</dbReference>
<dbReference type="AlphaFoldDB" id="A0A382GMJ2"/>
<protein>
    <recommendedName>
        <fullName evidence="4">30S ribosomal protein S6</fullName>
    </recommendedName>
</protein>
<dbReference type="InterPro" id="IPR020814">
    <property type="entry name" value="Ribosomal_S6_plastid/chlpt"/>
</dbReference>
<dbReference type="CDD" id="cd00473">
    <property type="entry name" value="bS6"/>
    <property type="match status" value="1"/>
</dbReference>
<dbReference type="NCBIfam" id="TIGR00166">
    <property type="entry name" value="S6"/>
    <property type="match status" value="1"/>
</dbReference>
<dbReference type="GO" id="GO:0003735">
    <property type="term" value="F:structural constituent of ribosome"/>
    <property type="evidence" value="ECO:0007669"/>
    <property type="project" value="InterPro"/>
</dbReference>
<dbReference type="PANTHER" id="PTHR21011:SF1">
    <property type="entry name" value="SMALL RIBOSOMAL SUBUNIT PROTEIN BS6M"/>
    <property type="match status" value="1"/>
</dbReference>
<evidence type="ECO:0000256" key="2">
    <source>
        <dbReference type="SAM" id="MobiDB-lite"/>
    </source>
</evidence>
<dbReference type="InterPro" id="IPR014717">
    <property type="entry name" value="Transl_elong_EF1B/ribsomal_bS6"/>
</dbReference>
<reference evidence="3" key="1">
    <citation type="submission" date="2018-05" db="EMBL/GenBank/DDBJ databases">
        <authorList>
            <person name="Lanie J.A."/>
            <person name="Ng W.-L."/>
            <person name="Kazmierczak K.M."/>
            <person name="Andrzejewski T.M."/>
            <person name="Davidsen T.M."/>
            <person name="Wayne K.J."/>
            <person name="Tettelin H."/>
            <person name="Glass J.I."/>
            <person name="Rusch D."/>
            <person name="Podicherti R."/>
            <person name="Tsui H.-C.T."/>
            <person name="Winkler M.E."/>
        </authorList>
    </citation>
    <scope>NUCLEOTIDE SEQUENCE</scope>
</reference>
<evidence type="ECO:0008006" key="4">
    <source>
        <dbReference type="Google" id="ProtNLM"/>
    </source>
</evidence>
<accession>A0A382GMJ2</accession>
<organism evidence="3">
    <name type="scientific">marine metagenome</name>
    <dbReference type="NCBI Taxonomy" id="408172"/>
    <lineage>
        <taxon>unclassified sequences</taxon>
        <taxon>metagenomes</taxon>
        <taxon>ecological metagenomes</taxon>
    </lineage>
</organism>
<dbReference type="Pfam" id="PF01250">
    <property type="entry name" value="Ribosomal_S6"/>
    <property type="match status" value="1"/>
</dbReference>
<dbReference type="HAMAP" id="MF_00360">
    <property type="entry name" value="Ribosomal_bS6"/>
    <property type="match status" value="1"/>
</dbReference>
<dbReference type="InterPro" id="IPR000529">
    <property type="entry name" value="Ribosomal_bS6"/>
</dbReference>
<sequence length="162" mass="19286">MRYYETMYIVNPSFETDRLNKVIDTLNEEFKKNKVKVINHYVWGKKRLAYPIQDHKYGNYIIIHFGNEEQNFLINFGMFLKLNESVMRYQTVLLDKQPDVIEQRDVLSENKALESGQTTEEKDNITEKPNSDSVASLEENDQKKTEEEDMNPDQPEEKEEQR</sequence>
<evidence type="ECO:0000313" key="3">
    <source>
        <dbReference type="EMBL" id="SVB76005.1"/>
    </source>
</evidence>
<evidence type="ECO:0000256" key="1">
    <source>
        <dbReference type="ARBA" id="ARBA00009512"/>
    </source>
</evidence>
<comment type="similarity">
    <text evidence="1">Belongs to the bacterial ribosomal protein bS6 family.</text>
</comment>
<proteinExistence type="inferred from homology"/>